<evidence type="ECO:0000313" key="2">
    <source>
        <dbReference type="EMBL" id="QRG07481.1"/>
    </source>
</evidence>
<proteinExistence type="predicted"/>
<dbReference type="KEGG" id="xdi:EZH22_03510"/>
<dbReference type="Pfam" id="PF00581">
    <property type="entry name" value="Rhodanese"/>
    <property type="match status" value="1"/>
</dbReference>
<dbReference type="SMART" id="SM00450">
    <property type="entry name" value="RHOD"/>
    <property type="match status" value="1"/>
</dbReference>
<dbReference type="PANTHER" id="PTHR44086:SF10">
    <property type="entry name" value="THIOSULFATE SULFURTRANSFERASE_RHODANESE-LIKE DOMAIN-CONTAINING PROTEIN 3"/>
    <property type="match status" value="1"/>
</dbReference>
<reference evidence="2 3" key="1">
    <citation type="submission" date="2020-10" db="EMBL/GenBank/DDBJ databases">
        <title>Degradation of 1,4-Dioxane by Xanthobacter sp. YN2, via a Novel Group-2 Soluble Di-Iron Monooxygenase.</title>
        <authorList>
            <person name="Ma F."/>
            <person name="Wang Y."/>
            <person name="Yang J."/>
            <person name="Guo H."/>
            <person name="Su D."/>
            <person name="Yu L."/>
        </authorList>
    </citation>
    <scope>NUCLEOTIDE SEQUENCE [LARGE SCALE GENOMIC DNA]</scope>
    <source>
        <strain evidence="2 3">YN2</strain>
    </source>
</reference>
<gene>
    <name evidence="2" type="ORF">EZH22_03510</name>
</gene>
<dbReference type="InterPro" id="IPR001763">
    <property type="entry name" value="Rhodanese-like_dom"/>
</dbReference>
<dbReference type="Proteomes" id="UP000596427">
    <property type="component" value="Chromosome"/>
</dbReference>
<name>A0A974SIK6_9HYPH</name>
<protein>
    <submittedName>
        <fullName evidence="2">Rhodanese-like domain-containing protein</fullName>
    </submittedName>
</protein>
<dbReference type="GO" id="GO:0004792">
    <property type="term" value="F:thiosulfate-cyanide sulfurtransferase activity"/>
    <property type="evidence" value="ECO:0007669"/>
    <property type="project" value="TreeGrafter"/>
</dbReference>
<organism evidence="2 3">
    <name type="scientific">Xanthobacter dioxanivorans</name>
    <dbReference type="NCBI Taxonomy" id="2528964"/>
    <lineage>
        <taxon>Bacteria</taxon>
        <taxon>Pseudomonadati</taxon>
        <taxon>Pseudomonadota</taxon>
        <taxon>Alphaproteobacteria</taxon>
        <taxon>Hyphomicrobiales</taxon>
        <taxon>Xanthobacteraceae</taxon>
        <taxon>Xanthobacter</taxon>
    </lineage>
</organism>
<sequence>MSERNPFGGTITHLSPAEVHQGLADGTILLVDVREPNEIQAERIPGAQTLPLSRFDPAALPDPQGKRLVFSCRSGQRSQQAAAVAQKAGLPYEEHMKGGIIGWREAGFEVERG</sequence>
<evidence type="ECO:0000313" key="3">
    <source>
        <dbReference type="Proteomes" id="UP000596427"/>
    </source>
</evidence>
<dbReference type="Gene3D" id="3.40.250.10">
    <property type="entry name" value="Rhodanese-like domain"/>
    <property type="match status" value="1"/>
</dbReference>
<dbReference type="AlphaFoldDB" id="A0A974SIK6"/>
<dbReference type="PROSITE" id="PS50206">
    <property type="entry name" value="RHODANESE_3"/>
    <property type="match status" value="1"/>
</dbReference>
<feature type="domain" description="Rhodanese" evidence="1">
    <location>
        <begin position="24"/>
        <end position="112"/>
    </location>
</feature>
<accession>A0A974SIK6</accession>
<keyword evidence="3" id="KW-1185">Reference proteome</keyword>
<dbReference type="PANTHER" id="PTHR44086">
    <property type="entry name" value="THIOSULFATE SULFURTRANSFERASE RDL2, MITOCHONDRIAL-RELATED"/>
    <property type="match status" value="1"/>
</dbReference>
<dbReference type="InterPro" id="IPR036873">
    <property type="entry name" value="Rhodanese-like_dom_sf"/>
</dbReference>
<dbReference type="RefSeq" id="WP_203194397.1">
    <property type="nucleotide sequence ID" value="NZ_CP063362.1"/>
</dbReference>
<dbReference type="SUPFAM" id="SSF52821">
    <property type="entry name" value="Rhodanese/Cell cycle control phosphatase"/>
    <property type="match status" value="1"/>
</dbReference>
<dbReference type="EMBL" id="CP063362">
    <property type="protein sequence ID" value="QRG07481.1"/>
    <property type="molecule type" value="Genomic_DNA"/>
</dbReference>
<evidence type="ECO:0000259" key="1">
    <source>
        <dbReference type="PROSITE" id="PS50206"/>
    </source>
</evidence>